<feature type="region of interest" description="Disordered" evidence="1">
    <location>
        <begin position="1"/>
        <end position="109"/>
    </location>
</feature>
<proteinExistence type="predicted"/>
<reference evidence="2" key="1">
    <citation type="submission" date="2021-02" db="EMBL/GenBank/DDBJ databases">
        <authorList>
            <person name="Dougan E. K."/>
            <person name="Rhodes N."/>
            <person name="Thang M."/>
            <person name="Chan C."/>
        </authorList>
    </citation>
    <scope>NUCLEOTIDE SEQUENCE</scope>
</reference>
<feature type="compositionally biased region" description="Polar residues" evidence="1">
    <location>
        <begin position="7"/>
        <end position="22"/>
    </location>
</feature>
<feature type="compositionally biased region" description="Basic and acidic residues" evidence="1">
    <location>
        <begin position="77"/>
        <end position="109"/>
    </location>
</feature>
<evidence type="ECO:0000313" key="3">
    <source>
        <dbReference type="Proteomes" id="UP000601435"/>
    </source>
</evidence>
<protein>
    <submittedName>
        <fullName evidence="2">Uncharacterized protein</fullName>
    </submittedName>
</protein>
<evidence type="ECO:0000313" key="2">
    <source>
        <dbReference type="EMBL" id="CAE7771809.1"/>
    </source>
</evidence>
<dbReference type="EMBL" id="CAJNJA010041089">
    <property type="protein sequence ID" value="CAE7771809.1"/>
    <property type="molecule type" value="Genomic_DNA"/>
</dbReference>
<dbReference type="AlphaFoldDB" id="A0A812YHY8"/>
<comment type="caution">
    <text evidence="2">The sequence shown here is derived from an EMBL/GenBank/DDBJ whole genome shotgun (WGS) entry which is preliminary data.</text>
</comment>
<gene>
    <name evidence="2" type="ORF">SNEC2469_LOCUS22555</name>
</gene>
<dbReference type="Proteomes" id="UP000601435">
    <property type="component" value="Unassembled WGS sequence"/>
</dbReference>
<keyword evidence="3" id="KW-1185">Reference proteome</keyword>
<feature type="non-terminal residue" evidence="2">
    <location>
        <position position="1"/>
    </location>
</feature>
<name>A0A812YHY8_9DINO</name>
<sequence length="109" mass="12775">TEKGAQQAATRQRPRNNVAQDNQYQYQPKKTKKTQDPAKKTKHQKGKKERAIYNQAVAPRRAVDDYEQTRYLGTDQLNHENHHDKELQDQLNHENHHGKELGKKEGNNH</sequence>
<evidence type="ECO:0000256" key="1">
    <source>
        <dbReference type="SAM" id="MobiDB-lite"/>
    </source>
</evidence>
<accession>A0A812YHY8</accession>
<organism evidence="2 3">
    <name type="scientific">Symbiodinium necroappetens</name>
    <dbReference type="NCBI Taxonomy" id="1628268"/>
    <lineage>
        <taxon>Eukaryota</taxon>
        <taxon>Sar</taxon>
        <taxon>Alveolata</taxon>
        <taxon>Dinophyceae</taxon>
        <taxon>Suessiales</taxon>
        <taxon>Symbiodiniaceae</taxon>
        <taxon>Symbiodinium</taxon>
    </lineage>
</organism>
<feature type="non-terminal residue" evidence="2">
    <location>
        <position position="109"/>
    </location>
</feature>